<protein>
    <submittedName>
        <fullName evidence="2">Uncharacterized protein</fullName>
    </submittedName>
</protein>
<keyword evidence="1" id="KW-1133">Transmembrane helix</keyword>
<name>A0ABU9C836_9BURK</name>
<dbReference type="Proteomes" id="UP001379945">
    <property type="component" value="Unassembled WGS sequence"/>
</dbReference>
<keyword evidence="1" id="KW-0812">Transmembrane</keyword>
<dbReference type="RefSeq" id="WP_341400356.1">
    <property type="nucleotide sequence ID" value="NZ_JBBUTI010000013.1"/>
</dbReference>
<sequence length="275" mass="29363">MPELSSDTPAAAASAHIAPRRPWWQRPFGLSLLFTLSLLAAAGLWAWWQVQSAPPGPSSAEMAVDLPWQVVPQADGSSRVFGLQVGRSSLADVEQRLGDELRTGLIAPHGQPPALESFVDGFRAGFVTGRLVLAFEADADWLAQARERSPRQDVGEGGRSRRYALAADDLPAARQRRLVGVVFLPSARLDEATLVQRFGTPSRRLATADGVVQLLYPEKGVAVAVPPAEGPEARARAVIQYSAPADFERRLLAPLLAELAGQAASQPSTGAPIAR</sequence>
<keyword evidence="3" id="KW-1185">Reference proteome</keyword>
<feature type="transmembrane region" description="Helical" evidence="1">
    <location>
        <begin position="28"/>
        <end position="48"/>
    </location>
</feature>
<accession>A0ABU9C836</accession>
<gene>
    <name evidence="2" type="ORF">AACH00_16900</name>
</gene>
<proteinExistence type="predicted"/>
<comment type="caution">
    <text evidence="2">The sequence shown here is derived from an EMBL/GenBank/DDBJ whole genome shotgun (WGS) entry which is preliminary data.</text>
</comment>
<evidence type="ECO:0000313" key="3">
    <source>
        <dbReference type="Proteomes" id="UP001379945"/>
    </source>
</evidence>
<dbReference type="EMBL" id="JBBUTI010000013">
    <property type="protein sequence ID" value="MEK8048041.1"/>
    <property type="molecule type" value="Genomic_DNA"/>
</dbReference>
<evidence type="ECO:0000313" key="2">
    <source>
        <dbReference type="EMBL" id="MEK8048041.1"/>
    </source>
</evidence>
<keyword evidence="1" id="KW-0472">Membrane</keyword>
<reference evidence="2 3" key="1">
    <citation type="submission" date="2024-04" db="EMBL/GenBank/DDBJ databases">
        <title>Novel species of the genus Ideonella isolated from streams.</title>
        <authorList>
            <person name="Lu H."/>
        </authorList>
    </citation>
    <scope>NUCLEOTIDE SEQUENCE [LARGE SCALE GENOMIC DNA]</scope>
    <source>
        <strain evidence="2 3">LYT19W</strain>
    </source>
</reference>
<organism evidence="2 3">
    <name type="scientific">Ideonella margarita</name>
    <dbReference type="NCBI Taxonomy" id="2984191"/>
    <lineage>
        <taxon>Bacteria</taxon>
        <taxon>Pseudomonadati</taxon>
        <taxon>Pseudomonadota</taxon>
        <taxon>Betaproteobacteria</taxon>
        <taxon>Burkholderiales</taxon>
        <taxon>Sphaerotilaceae</taxon>
        <taxon>Ideonella</taxon>
    </lineage>
</organism>
<evidence type="ECO:0000256" key="1">
    <source>
        <dbReference type="SAM" id="Phobius"/>
    </source>
</evidence>